<feature type="transmembrane region" description="Helical" evidence="2">
    <location>
        <begin position="333"/>
        <end position="353"/>
    </location>
</feature>
<feature type="compositionally biased region" description="Basic residues" evidence="1">
    <location>
        <begin position="1053"/>
        <end position="1062"/>
    </location>
</feature>
<protein>
    <submittedName>
        <fullName evidence="3">Putative membrane protein YfhO</fullName>
    </submittedName>
</protein>
<evidence type="ECO:0000256" key="2">
    <source>
        <dbReference type="SAM" id="Phobius"/>
    </source>
</evidence>
<feature type="transmembrane region" description="Helical" evidence="2">
    <location>
        <begin position="220"/>
        <end position="247"/>
    </location>
</feature>
<feature type="transmembrane region" description="Helical" evidence="2">
    <location>
        <begin position="42"/>
        <end position="65"/>
    </location>
</feature>
<feature type="transmembrane region" description="Helical" evidence="2">
    <location>
        <begin position="267"/>
        <end position="289"/>
    </location>
</feature>
<dbReference type="STRING" id="1265.SAMN02910280_2110"/>
<keyword evidence="2" id="KW-1133">Transmembrane helix</keyword>
<evidence type="ECO:0000313" key="4">
    <source>
        <dbReference type="Proteomes" id="UP000245720"/>
    </source>
</evidence>
<dbReference type="Pfam" id="PF09586">
    <property type="entry name" value="YfhO"/>
    <property type="match status" value="1"/>
</dbReference>
<reference evidence="3 4" key="1">
    <citation type="submission" date="2018-05" db="EMBL/GenBank/DDBJ databases">
        <title>The Hungate 1000. A catalogue of reference genomes from the rumen microbiome.</title>
        <authorList>
            <person name="Kelly W."/>
        </authorList>
    </citation>
    <scope>NUCLEOTIDE SEQUENCE [LARGE SCALE GENOMIC DNA]</scope>
    <source>
        <strain evidence="3 4">SAb67</strain>
    </source>
</reference>
<keyword evidence="2" id="KW-0472">Membrane</keyword>
<dbReference type="OrthoDB" id="9815466at2"/>
<dbReference type="Proteomes" id="UP000245720">
    <property type="component" value="Unassembled WGS sequence"/>
</dbReference>
<feature type="compositionally biased region" description="Acidic residues" evidence="1">
    <location>
        <begin position="1069"/>
        <end position="1085"/>
    </location>
</feature>
<feature type="transmembrane region" description="Helical" evidence="2">
    <location>
        <begin position="427"/>
        <end position="446"/>
    </location>
</feature>
<organism evidence="3 4">
    <name type="scientific">Ruminococcus flavefaciens</name>
    <dbReference type="NCBI Taxonomy" id="1265"/>
    <lineage>
        <taxon>Bacteria</taxon>
        <taxon>Bacillati</taxon>
        <taxon>Bacillota</taxon>
        <taxon>Clostridia</taxon>
        <taxon>Eubacteriales</taxon>
        <taxon>Oscillospiraceae</taxon>
        <taxon>Ruminococcus</taxon>
    </lineage>
</organism>
<feature type="transmembrane region" description="Helical" evidence="2">
    <location>
        <begin position="365"/>
        <end position="385"/>
    </location>
</feature>
<feature type="compositionally biased region" description="Acidic residues" evidence="1">
    <location>
        <begin position="1110"/>
        <end position="1119"/>
    </location>
</feature>
<comment type="caution">
    <text evidence="3">The sequence shown here is derived from an EMBL/GenBank/DDBJ whole genome shotgun (WGS) entry which is preliminary data.</text>
</comment>
<feature type="transmembrane region" description="Helical" evidence="2">
    <location>
        <begin position="506"/>
        <end position="524"/>
    </location>
</feature>
<feature type="compositionally biased region" description="Basic and acidic residues" evidence="1">
    <location>
        <begin position="1145"/>
        <end position="1160"/>
    </location>
</feature>
<dbReference type="InterPro" id="IPR018580">
    <property type="entry name" value="Uncharacterised_YfhO"/>
</dbReference>
<dbReference type="PANTHER" id="PTHR38454:SF1">
    <property type="entry name" value="INTEGRAL MEMBRANE PROTEIN"/>
    <property type="match status" value="1"/>
</dbReference>
<dbReference type="PANTHER" id="PTHR38454">
    <property type="entry name" value="INTEGRAL MEMBRANE PROTEIN-RELATED"/>
    <property type="match status" value="1"/>
</dbReference>
<dbReference type="EMBL" id="QGDI01000013">
    <property type="protein sequence ID" value="PWJ10550.1"/>
    <property type="molecule type" value="Genomic_DNA"/>
</dbReference>
<dbReference type="Gene3D" id="1.20.120.20">
    <property type="entry name" value="Apolipoprotein"/>
    <property type="match status" value="1"/>
</dbReference>
<accession>A0A315XUV1</accession>
<feature type="transmembrane region" description="Helical" evidence="2">
    <location>
        <begin position="476"/>
        <end position="499"/>
    </location>
</feature>
<gene>
    <name evidence="3" type="ORF">IE37_02905</name>
</gene>
<feature type="transmembrane region" description="Helical" evidence="2">
    <location>
        <begin position="109"/>
        <end position="129"/>
    </location>
</feature>
<feature type="compositionally biased region" description="Basic residues" evidence="1">
    <location>
        <begin position="1190"/>
        <end position="1204"/>
    </location>
</feature>
<evidence type="ECO:0000256" key="1">
    <source>
        <dbReference type="SAM" id="MobiDB-lite"/>
    </source>
</evidence>
<sequence length="1204" mass="134745">MAKSTAAGAATVSSRKKIGSKKPAVTAADIIAEKRGKKIRPLFYVASFLIPFLLTLIAYIGFGVYPFGERSVLTLDLNGQYIYYFEALRRDFWGDGSAFYSWSRNLSGGFMGIIGYYLASPFTLIIMVLPRKMILESMMIMQMTKVGAAGLTFSIYAQKSKGLKPLQSIAFSTMYAMMAYVVIQLIDPMWVDGPVFLPLIILGVEYLVDDGRKLNYIIPTAMMFVANFYIGFMIAIFIALYFVYYVFFGTNRKFKGIEDYGKTFGTMVLSTVIVLFCSCFMILPVYNALALGKFDFSVPDYSYKAMFNPLELVPCLLPNQYYSVNVDEGTRFYGRPEIYCGVLTFVLIPLFFMNKKIKRNKKVGYGLMVFALLFSMYVKPINMLWHGGQDPNWLPYRYSFLLSFVLVSMAAETFSKLDGYKMTPLSAGISAVTVGGLTAAFCGMMKKFNYNEEKYKYVAITPYKAKLDTLDTTEQLWLGTIAFGLILGAIYLIGVYMYSHTKTKKARNAITIVMACLIFFETGYNCFDSFRKIFKEVGNSGKSTYTEIISAPDVVKKLEEYDGGFYRAEKTFDRMVNDPLAYNLRGISHSSSVMNARAITFIETMGYFTQSFESKYRGSNPVADSILGIKYVLDDPARTNISNNLLDASYIKRFEAEYTKDKNVPAHIDVYENPNALNIGYMADDDIMELSGLGNDNPFNSLNNFLSAMTGNTPSFQTNPIVPKQYYVPLDYTVNYDDSKVYLHDYFNDPDGDGNGTMHDCYEAFAGVNDAVVNVDVTVPKDGNIYMHLGSEMRRQCNVWVAVKGEDGVYRGQTTGTEAYDGYGQYFTTNSSPIVRMGPFKAGDEVEIRLTIPPTGPNNNYTGQNEYIMVRKNAGFNFYYLDEEAFTEDITKLKANQWEIDMDKTNDRHLVGEIDAQDGQVMVTTIPYEPGWKIQIDGKTIENLVVEETTDSGAKVLRNKQGVEGQVVVLGTLIGIRLPAGHHTVSMKYTPPGFNMGVVTLILGIIALVLFYRYDKKHNKVLIARKKRNELFKNKTVDEIVAELNKEAETSKSKSKKKKKPKPEKAEGSSEDTEEKTEAAETEANAEEKPAEKSKKKAKASLVVAVPESDKEEAEEAVNDAERFIRNADASLKEGITEAADEAEETAKEAAEELAEKAEDIKDEAEDIAEEVSEAAEDAAEKAEGTVHHSAPKKNGGKNKKKKK</sequence>
<feature type="region of interest" description="Disordered" evidence="1">
    <location>
        <begin position="1138"/>
        <end position="1204"/>
    </location>
</feature>
<feature type="compositionally biased region" description="Acidic residues" evidence="1">
    <location>
        <begin position="1161"/>
        <end position="1178"/>
    </location>
</feature>
<name>A0A315XUV1_RUMFL</name>
<keyword evidence="2" id="KW-0812">Transmembrane</keyword>
<feature type="transmembrane region" description="Helical" evidence="2">
    <location>
        <begin position="993"/>
        <end position="1012"/>
    </location>
</feature>
<feature type="transmembrane region" description="Helical" evidence="2">
    <location>
        <begin position="397"/>
        <end position="415"/>
    </location>
</feature>
<feature type="transmembrane region" description="Helical" evidence="2">
    <location>
        <begin position="166"/>
        <end position="183"/>
    </location>
</feature>
<dbReference type="RefSeq" id="WP_109727607.1">
    <property type="nucleotide sequence ID" value="NZ_QGDI01000013.1"/>
</dbReference>
<dbReference type="AlphaFoldDB" id="A0A315XUV1"/>
<proteinExistence type="predicted"/>
<evidence type="ECO:0000313" key="3">
    <source>
        <dbReference type="EMBL" id="PWJ10550.1"/>
    </source>
</evidence>
<feature type="region of interest" description="Disordered" evidence="1">
    <location>
        <begin position="1047"/>
        <end position="1120"/>
    </location>
</feature>